<accession>Q8DMJ3</accession>
<organism evidence="1 2">
    <name type="scientific">Thermosynechococcus vestitus (strain NIES-2133 / IAM M-273 / BP-1)</name>
    <dbReference type="NCBI Taxonomy" id="197221"/>
    <lineage>
        <taxon>Bacteria</taxon>
        <taxon>Bacillati</taxon>
        <taxon>Cyanobacteriota</taxon>
        <taxon>Cyanophyceae</taxon>
        <taxon>Acaryochloridales</taxon>
        <taxon>Thermosynechococcaceae</taxon>
        <taxon>Thermosynechococcus</taxon>
    </lineage>
</organism>
<reference evidence="1 2" key="1">
    <citation type="journal article" date="2002" name="DNA Res.">
        <title>Complete genome structure of the thermophilic cyanobacterium Thermosynechococcus elongatus BP-1.</title>
        <authorList>
            <person name="Nakamura Y."/>
            <person name="Kaneko T."/>
            <person name="Sato S."/>
            <person name="Ikeuchi M."/>
            <person name="Katoh H."/>
            <person name="Sasamoto S."/>
            <person name="Watanabe A."/>
            <person name="Iriguchi M."/>
            <person name="Kawashima K."/>
            <person name="Kimura T."/>
            <person name="Kishida Y."/>
            <person name="Kiyokawa C."/>
            <person name="Kohara M."/>
            <person name="Matsumoto M."/>
            <person name="Matsuno A."/>
            <person name="Nakazaki N."/>
            <person name="Shimpo S."/>
            <person name="Sugimoto M."/>
            <person name="Takeuchi C."/>
            <person name="Yamada M."/>
            <person name="Tabata S."/>
        </authorList>
    </citation>
    <scope>NUCLEOTIDE SEQUENCE [LARGE SCALE GENOMIC DNA]</scope>
    <source>
        <strain evidence="2">IAM M-273 / NIES-2133 / BP-1</strain>
    </source>
</reference>
<sequence>MSASSQFPHDPVEVCSMRVKDVIFPLLAVGFVFVGFGDRFLPAPLSTASASTREQLNGFLKGMFRGFSTYNRYHKTEEMIRQAEQAERKK</sequence>
<protein>
    <submittedName>
        <fullName evidence="1">Tsr0123 protein</fullName>
    </submittedName>
</protein>
<keyword evidence="2" id="KW-1185">Reference proteome</keyword>
<dbReference type="Proteomes" id="UP000000440">
    <property type="component" value="Chromosome"/>
</dbReference>
<name>Q8DMJ3_THEVB</name>
<dbReference type="AlphaFoldDB" id="Q8DMJ3"/>
<evidence type="ECO:0000313" key="2">
    <source>
        <dbReference type="Proteomes" id="UP000000440"/>
    </source>
</evidence>
<proteinExistence type="predicted"/>
<gene>
    <name evidence="1" type="ordered locus">tsr0123</name>
</gene>
<dbReference type="STRING" id="197221.gene:10746702"/>
<dbReference type="KEGG" id="tel:tsr0123"/>
<evidence type="ECO:0000313" key="1">
    <source>
        <dbReference type="EMBL" id="BAC07676.1"/>
    </source>
</evidence>
<dbReference type="EMBL" id="BA000039">
    <property type="protein sequence ID" value="BAC07676.1"/>
    <property type="molecule type" value="Genomic_DNA"/>
</dbReference>
<dbReference type="EnsemblBacteria" id="BAC07676">
    <property type="protein sequence ID" value="BAC07676"/>
    <property type="gene ID" value="BAC07676"/>
</dbReference>